<dbReference type="GeneID" id="104726539"/>
<feature type="region of interest" description="Disordered" evidence="5">
    <location>
        <begin position="162"/>
        <end position="181"/>
    </location>
</feature>
<evidence type="ECO:0000313" key="9">
    <source>
        <dbReference type="RefSeq" id="XP_010443712.1"/>
    </source>
</evidence>
<keyword evidence="3 6" id="KW-1133">Transmembrane helix</keyword>
<feature type="transmembrane region" description="Helical" evidence="6">
    <location>
        <begin position="208"/>
        <end position="227"/>
    </location>
</feature>
<feature type="transmembrane region" description="Helical" evidence="6">
    <location>
        <begin position="92"/>
        <end position="112"/>
    </location>
</feature>
<feature type="transmembrane region" description="Helical" evidence="6">
    <location>
        <begin position="64"/>
        <end position="85"/>
    </location>
</feature>
<dbReference type="InterPro" id="IPR003689">
    <property type="entry name" value="ZIP"/>
</dbReference>
<keyword evidence="8" id="KW-1185">Reference proteome</keyword>
<feature type="chain" id="PRO_5045273548" evidence="7">
    <location>
        <begin position="29"/>
        <end position="358"/>
    </location>
</feature>
<keyword evidence="2 6" id="KW-0812">Transmembrane</keyword>
<evidence type="ECO:0000256" key="2">
    <source>
        <dbReference type="ARBA" id="ARBA00022692"/>
    </source>
</evidence>
<name>A0ABM0UNF1_CAMSA</name>
<organism evidence="8 9">
    <name type="scientific">Camelina sativa</name>
    <name type="common">False flax</name>
    <name type="synonym">Myagrum sativum</name>
    <dbReference type="NCBI Taxonomy" id="90675"/>
    <lineage>
        <taxon>Eukaryota</taxon>
        <taxon>Viridiplantae</taxon>
        <taxon>Streptophyta</taxon>
        <taxon>Embryophyta</taxon>
        <taxon>Tracheophyta</taxon>
        <taxon>Spermatophyta</taxon>
        <taxon>Magnoliopsida</taxon>
        <taxon>eudicotyledons</taxon>
        <taxon>Gunneridae</taxon>
        <taxon>Pentapetalae</taxon>
        <taxon>rosids</taxon>
        <taxon>malvids</taxon>
        <taxon>Brassicales</taxon>
        <taxon>Brassicaceae</taxon>
        <taxon>Camelineae</taxon>
        <taxon>Camelina</taxon>
    </lineage>
</organism>
<feature type="transmembrane region" description="Helical" evidence="6">
    <location>
        <begin position="264"/>
        <end position="288"/>
    </location>
</feature>
<reference evidence="8" key="1">
    <citation type="journal article" date="2014" name="Nat. Commun.">
        <title>The emerging biofuel crop Camelina sativa retains a highly undifferentiated hexaploid genome structure.</title>
        <authorList>
            <person name="Kagale S."/>
            <person name="Koh C."/>
            <person name="Nixon J."/>
            <person name="Bollina V."/>
            <person name="Clarke W.E."/>
            <person name="Tuteja R."/>
            <person name="Spillane C."/>
            <person name="Robinson S.J."/>
            <person name="Links M.G."/>
            <person name="Clarke C."/>
            <person name="Higgins E.E."/>
            <person name="Huebert T."/>
            <person name="Sharpe A.G."/>
            <person name="Parkin I.A."/>
        </authorList>
    </citation>
    <scope>NUCLEOTIDE SEQUENCE [LARGE SCALE GENOMIC DNA]</scope>
    <source>
        <strain evidence="8">cv. DH55</strain>
    </source>
</reference>
<evidence type="ECO:0000256" key="1">
    <source>
        <dbReference type="ARBA" id="ARBA00004141"/>
    </source>
</evidence>
<dbReference type="Pfam" id="PF02535">
    <property type="entry name" value="Zip"/>
    <property type="match status" value="1"/>
</dbReference>
<feature type="transmembrane region" description="Helical" evidence="6">
    <location>
        <begin position="132"/>
        <end position="154"/>
    </location>
</feature>
<keyword evidence="4 6" id="KW-0472">Membrane</keyword>
<evidence type="ECO:0000256" key="4">
    <source>
        <dbReference type="ARBA" id="ARBA00023136"/>
    </source>
</evidence>
<evidence type="ECO:0000313" key="8">
    <source>
        <dbReference type="Proteomes" id="UP000694864"/>
    </source>
</evidence>
<gene>
    <name evidence="9" type="primary">LOC104726539</name>
</gene>
<protein>
    <submittedName>
        <fullName evidence="9">Zinc transporter 2-like</fullName>
    </submittedName>
</protein>
<keyword evidence="7" id="KW-0732">Signal</keyword>
<feature type="transmembrane region" description="Helical" evidence="6">
    <location>
        <begin position="300"/>
        <end position="318"/>
    </location>
</feature>
<evidence type="ECO:0000256" key="7">
    <source>
        <dbReference type="SAM" id="SignalP"/>
    </source>
</evidence>
<dbReference type="RefSeq" id="XP_010443712.1">
    <property type="nucleotide sequence ID" value="XM_010445410.1"/>
</dbReference>
<feature type="transmembrane region" description="Helical" evidence="6">
    <location>
        <begin position="239"/>
        <end position="257"/>
    </location>
</feature>
<proteinExistence type="predicted"/>
<feature type="transmembrane region" description="Helical" evidence="6">
    <location>
        <begin position="338"/>
        <end position="357"/>
    </location>
</feature>
<reference evidence="9" key="2">
    <citation type="submission" date="2025-08" db="UniProtKB">
        <authorList>
            <consortium name="RefSeq"/>
        </authorList>
    </citation>
    <scope>IDENTIFICATION</scope>
    <source>
        <tissue evidence="9">Leaf</tissue>
    </source>
</reference>
<evidence type="ECO:0000256" key="6">
    <source>
        <dbReference type="SAM" id="Phobius"/>
    </source>
</evidence>
<dbReference type="Proteomes" id="UP000694864">
    <property type="component" value="Chromosome 11"/>
</dbReference>
<comment type="subcellular location">
    <subcellularLocation>
        <location evidence="1">Membrane</location>
        <topology evidence="1">Multi-pass membrane protein</topology>
    </subcellularLocation>
</comment>
<evidence type="ECO:0000256" key="5">
    <source>
        <dbReference type="SAM" id="MobiDB-lite"/>
    </source>
</evidence>
<sequence length="358" mass="38878">MALSSSKTLKSTLFFFSILCLCFSLILSHGGIDDGDEEEPTNQPPPVTGTTTVVNLRSKSLVLVKIYCIIILFFSTFLAGISPYFYRWNESFLLLGTQFSGGIFLATALIHFLSDANETFRGLKHKEYPYAFMLAAAGYCLTMLADVAVSFVAAGSNNHHGGAGAGESRVDDDDDDAAVKEEGHREIRSTGVDVNQVILRTTGFGDTALLIFALCFHSIFEGIAIGLSETKSDAWRNLWTISLHKVFAAVAMGIALLKLIPKRPFFLTVVYSLAFGISSPIGVGIGIGINATSQGAAGDWTYAISMSLACGVFVYVAVNHLISKGYKPREKCYFDKPVYKFLAVFLGVALLSFVMIWD</sequence>
<feature type="signal peptide" evidence="7">
    <location>
        <begin position="1"/>
        <end position="28"/>
    </location>
</feature>
<dbReference type="PANTHER" id="PTHR11040:SF140">
    <property type="entry name" value="ZRT (ZRT), IRT- (IRT-) LIKE PROTEIN TRANSPORTER"/>
    <property type="match status" value="1"/>
</dbReference>
<evidence type="ECO:0000256" key="3">
    <source>
        <dbReference type="ARBA" id="ARBA00022989"/>
    </source>
</evidence>
<dbReference type="PANTHER" id="PTHR11040">
    <property type="entry name" value="ZINC/IRON TRANSPORTER"/>
    <property type="match status" value="1"/>
</dbReference>
<accession>A0ABM0UNF1</accession>